<comment type="caution">
    <text evidence="3">The sequence shown here is derived from an EMBL/GenBank/DDBJ whole genome shotgun (WGS) entry which is preliminary data.</text>
</comment>
<dbReference type="PANTHER" id="PTHR46652:SF3">
    <property type="entry name" value="LEUCINE-RICH REPEAT-CONTAINING PROTEIN 9"/>
    <property type="match status" value="1"/>
</dbReference>
<dbReference type="PROSITE" id="PS51450">
    <property type="entry name" value="LRR"/>
    <property type="match status" value="4"/>
</dbReference>
<reference evidence="4 5" key="2">
    <citation type="submission" date="2024-07" db="EMBL/GenBank/DDBJ databases">
        <authorList>
            <person name="Akdeniz Z."/>
        </authorList>
    </citation>
    <scope>NUCLEOTIDE SEQUENCE [LARGE SCALE GENOMIC DNA]</scope>
</reference>
<dbReference type="InterPro" id="IPR025875">
    <property type="entry name" value="Leu-rich_rpt_4"/>
</dbReference>
<dbReference type="AlphaFoldDB" id="A0AA86NAF8"/>
<evidence type="ECO:0000256" key="1">
    <source>
        <dbReference type="ARBA" id="ARBA00022614"/>
    </source>
</evidence>
<name>A0AA86NAF8_9EUKA</name>
<dbReference type="EMBL" id="CAXDID020000519">
    <property type="protein sequence ID" value="CAL6099332.1"/>
    <property type="molecule type" value="Genomic_DNA"/>
</dbReference>
<dbReference type="Proteomes" id="UP001642409">
    <property type="component" value="Unassembled WGS sequence"/>
</dbReference>
<reference evidence="3" key="1">
    <citation type="submission" date="2023-06" db="EMBL/GenBank/DDBJ databases">
        <authorList>
            <person name="Kurt Z."/>
        </authorList>
    </citation>
    <scope>NUCLEOTIDE SEQUENCE</scope>
</reference>
<dbReference type="InterPro" id="IPR032675">
    <property type="entry name" value="LRR_dom_sf"/>
</dbReference>
<organism evidence="3">
    <name type="scientific">Hexamita inflata</name>
    <dbReference type="NCBI Taxonomy" id="28002"/>
    <lineage>
        <taxon>Eukaryota</taxon>
        <taxon>Metamonada</taxon>
        <taxon>Diplomonadida</taxon>
        <taxon>Hexamitidae</taxon>
        <taxon>Hexamitinae</taxon>
        <taxon>Hexamita</taxon>
    </lineage>
</organism>
<evidence type="ECO:0000256" key="2">
    <source>
        <dbReference type="ARBA" id="ARBA00022737"/>
    </source>
</evidence>
<keyword evidence="1" id="KW-0433">Leucine-rich repeat</keyword>
<evidence type="ECO:0000313" key="4">
    <source>
        <dbReference type="EMBL" id="CAL6099332.1"/>
    </source>
</evidence>
<evidence type="ECO:0000313" key="5">
    <source>
        <dbReference type="Proteomes" id="UP001642409"/>
    </source>
</evidence>
<dbReference type="InterPro" id="IPR050836">
    <property type="entry name" value="SDS22/Internalin_LRR"/>
</dbReference>
<accession>A0AA86NAF8</accession>
<evidence type="ECO:0000313" key="3">
    <source>
        <dbReference type="EMBL" id="CAI9915359.1"/>
    </source>
</evidence>
<dbReference type="Pfam" id="PF12799">
    <property type="entry name" value="LRR_4"/>
    <property type="match status" value="1"/>
</dbReference>
<dbReference type="SUPFAM" id="SSF52075">
    <property type="entry name" value="Outer arm dynein light chain 1"/>
    <property type="match status" value="1"/>
</dbReference>
<sequence length="205" mass="23962">MLPLKQLSQLKEILINNNKIEDLSPLKDLKMLEKLVLSSNEIINIEPLRKMNQLLILNLGGNKITDLEPLRELHMQELGLNFNRIINVKPLEKMIYLKSLYLHNNYIQNMNPILHLKIFENPNQQTFVREQKLPDHLLIQLNKKYDAIYASTRFLINMKNNITQIKYNKTGAINQLSIFVQQAENKLISFVNISATFFGMYVADQ</sequence>
<proteinExistence type="predicted"/>
<keyword evidence="2" id="KW-0677">Repeat</keyword>
<protein>
    <submittedName>
        <fullName evidence="3">Uncharacterized protein</fullName>
    </submittedName>
</protein>
<dbReference type="PANTHER" id="PTHR46652">
    <property type="entry name" value="LEUCINE-RICH REPEAT AND IQ DOMAIN-CONTAINING PROTEIN 1-RELATED"/>
    <property type="match status" value="1"/>
</dbReference>
<gene>
    <name evidence="3" type="ORF">HINF_LOCUS3004</name>
    <name evidence="4" type="ORF">HINF_LOCUS70029</name>
</gene>
<keyword evidence="5" id="KW-1185">Reference proteome</keyword>
<dbReference type="InterPro" id="IPR001611">
    <property type="entry name" value="Leu-rich_rpt"/>
</dbReference>
<dbReference type="EMBL" id="CATOUU010000073">
    <property type="protein sequence ID" value="CAI9915359.1"/>
    <property type="molecule type" value="Genomic_DNA"/>
</dbReference>
<dbReference type="Gene3D" id="3.80.10.10">
    <property type="entry name" value="Ribonuclease Inhibitor"/>
    <property type="match status" value="1"/>
</dbReference>